<evidence type="ECO:0000313" key="11">
    <source>
        <dbReference type="EMBL" id="KAK9758003.1"/>
    </source>
</evidence>
<accession>A0AAW1NFX4</accession>
<evidence type="ECO:0000256" key="3">
    <source>
        <dbReference type="ARBA" id="ARBA00022496"/>
    </source>
</evidence>
<keyword evidence="3" id="KW-0813">Transport</keyword>
<feature type="region of interest" description="Disordered" evidence="9">
    <location>
        <begin position="44"/>
        <end position="74"/>
    </location>
</feature>
<dbReference type="GO" id="GO:0030026">
    <property type="term" value="P:intracellular manganese ion homeostasis"/>
    <property type="evidence" value="ECO:0007669"/>
    <property type="project" value="InterPro"/>
</dbReference>
<keyword evidence="4" id="KW-0926">Vacuole</keyword>
<dbReference type="GO" id="GO:0006826">
    <property type="term" value="P:iron ion transport"/>
    <property type="evidence" value="ECO:0007669"/>
    <property type="project" value="UniProtKB-KW"/>
</dbReference>
<name>A0AAW1NFX4_SAPOF</name>
<proteinExistence type="inferred from homology"/>
<evidence type="ECO:0000256" key="4">
    <source>
        <dbReference type="ARBA" id="ARBA00022554"/>
    </source>
</evidence>
<dbReference type="Proteomes" id="UP001443914">
    <property type="component" value="Unassembled WGS sequence"/>
</dbReference>
<dbReference type="GO" id="GO:0005774">
    <property type="term" value="C:vacuolar membrane"/>
    <property type="evidence" value="ECO:0007669"/>
    <property type="project" value="UniProtKB-SubCell"/>
</dbReference>
<dbReference type="EMBL" id="JBDFQZ010000001">
    <property type="protein sequence ID" value="KAK9758003.1"/>
    <property type="molecule type" value="Genomic_DNA"/>
</dbReference>
<evidence type="ECO:0000256" key="8">
    <source>
        <dbReference type="ARBA" id="ARBA00044464"/>
    </source>
</evidence>
<dbReference type="Pfam" id="PF01988">
    <property type="entry name" value="VIT1"/>
    <property type="match status" value="1"/>
</dbReference>
<evidence type="ECO:0000256" key="7">
    <source>
        <dbReference type="ARBA" id="ARBA00023136"/>
    </source>
</evidence>
<feature type="transmembrane region" description="Helical" evidence="10">
    <location>
        <begin position="242"/>
        <end position="260"/>
    </location>
</feature>
<sequence>MKMPTNQSEDNNEGIDRTNLLTQEIDEENPLIKIEKIEKIEVNVHESHDNEENLARNDGPGPRPKPKGPSWKGEHAKSIVYGGLDAIVTCFSLISSISSGGRMSSVDVLVLGFANLVADGISMGFGDYVSSSTEKNMAVMEKDVTQWEVDNNAKSEMRNLVEHYRSLGMNPDDATTVVNIISKYKNIMVEEEMMGQKGIIPADQDEKPWKNGLVTFASFLIFGSAPLLSFIILIPFTNDNNVKFIGACIMSALALALLGLAKAKISGENYGISALVTISNGAIAAATAYGIGWALRNVAGLDEP</sequence>
<feature type="region of interest" description="Disordered" evidence="9">
    <location>
        <begin position="1"/>
        <end position="22"/>
    </location>
</feature>
<feature type="compositionally biased region" description="Basic and acidic residues" evidence="9">
    <location>
        <begin position="44"/>
        <end position="55"/>
    </location>
</feature>
<dbReference type="AlphaFoldDB" id="A0AAW1NFX4"/>
<dbReference type="InterPro" id="IPR008217">
    <property type="entry name" value="Ccc1_fam"/>
</dbReference>
<feature type="transmembrane region" description="Helical" evidence="10">
    <location>
        <begin position="213"/>
        <end position="236"/>
    </location>
</feature>
<keyword evidence="3" id="KW-0408">Iron</keyword>
<comment type="subcellular location">
    <subcellularLocation>
        <location evidence="1">Vacuole membrane</location>
        <topology evidence="1">Multi-pass membrane protein</topology>
    </subcellularLocation>
</comment>
<keyword evidence="12" id="KW-1185">Reference proteome</keyword>
<evidence type="ECO:0000256" key="1">
    <source>
        <dbReference type="ARBA" id="ARBA00004128"/>
    </source>
</evidence>
<reference evidence="11" key="1">
    <citation type="submission" date="2024-03" db="EMBL/GenBank/DDBJ databases">
        <title>WGS assembly of Saponaria officinalis var. Norfolk2.</title>
        <authorList>
            <person name="Jenkins J."/>
            <person name="Shu S."/>
            <person name="Grimwood J."/>
            <person name="Barry K."/>
            <person name="Goodstein D."/>
            <person name="Schmutz J."/>
            <person name="Leebens-Mack J."/>
            <person name="Osbourn A."/>
        </authorList>
    </citation>
    <scope>NUCLEOTIDE SEQUENCE [LARGE SCALE GENOMIC DNA]</scope>
    <source>
        <strain evidence="11">JIC</strain>
    </source>
</reference>
<comment type="similarity">
    <text evidence="2">Belongs to the CCC1 family.</text>
</comment>
<keyword evidence="3" id="KW-0406">Ion transport</keyword>
<evidence type="ECO:0000256" key="6">
    <source>
        <dbReference type="ARBA" id="ARBA00022989"/>
    </source>
</evidence>
<evidence type="ECO:0000256" key="2">
    <source>
        <dbReference type="ARBA" id="ARBA00007049"/>
    </source>
</evidence>
<feature type="transmembrane region" description="Helical" evidence="10">
    <location>
        <begin position="272"/>
        <end position="295"/>
    </location>
</feature>
<evidence type="ECO:0000256" key="10">
    <source>
        <dbReference type="SAM" id="Phobius"/>
    </source>
</evidence>
<keyword evidence="3" id="KW-0410">Iron transport</keyword>
<protein>
    <submittedName>
        <fullName evidence="11">Uncharacterized protein</fullName>
    </submittedName>
</protein>
<comment type="catalytic activity">
    <reaction evidence="8">
        <text>Fe(2+)(in) = Fe(2+)(out)</text>
        <dbReference type="Rhea" id="RHEA:28486"/>
        <dbReference type="ChEBI" id="CHEBI:29033"/>
    </reaction>
    <physiologicalReaction direction="left-to-right" evidence="8">
        <dbReference type="Rhea" id="RHEA:28487"/>
    </physiologicalReaction>
</comment>
<evidence type="ECO:0000313" key="12">
    <source>
        <dbReference type="Proteomes" id="UP001443914"/>
    </source>
</evidence>
<dbReference type="PANTHER" id="PTHR31851">
    <property type="entry name" value="FE(2+)/MN(2+) TRANSPORTER PCL1"/>
    <property type="match status" value="1"/>
</dbReference>
<organism evidence="11 12">
    <name type="scientific">Saponaria officinalis</name>
    <name type="common">Common soapwort</name>
    <name type="synonym">Lychnis saponaria</name>
    <dbReference type="NCBI Taxonomy" id="3572"/>
    <lineage>
        <taxon>Eukaryota</taxon>
        <taxon>Viridiplantae</taxon>
        <taxon>Streptophyta</taxon>
        <taxon>Embryophyta</taxon>
        <taxon>Tracheophyta</taxon>
        <taxon>Spermatophyta</taxon>
        <taxon>Magnoliopsida</taxon>
        <taxon>eudicotyledons</taxon>
        <taxon>Gunneridae</taxon>
        <taxon>Pentapetalae</taxon>
        <taxon>Caryophyllales</taxon>
        <taxon>Caryophyllaceae</taxon>
        <taxon>Caryophylleae</taxon>
        <taxon>Saponaria</taxon>
    </lineage>
</organism>
<keyword evidence="7 10" id="KW-0472">Membrane</keyword>
<evidence type="ECO:0000256" key="9">
    <source>
        <dbReference type="SAM" id="MobiDB-lite"/>
    </source>
</evidence>
<keyword evidence="6 10" id="KW-1133">Transmembrane helix</keyword>
<comment type="caution">
    <text evidence="11">The sequence shown here is derived from an EMBL/GenBank/DDBJ whole genome shotgun (WGS) entry which is preliminary data.</text>
</comment>
<gene>
    <name evidence="11" type="ORF">RND81_01G200100</name>
</gene>
<evidence type="ECO:0000256" key="5">
    <source>
        <dbReference type="ARBA" id="ARBA00022692"/>
    </source>
</evidence>
<dbReference type="GO" id="GO:0005384">
    <property type="term" value="F:manganese ion transmembrane transporter activity"/>
    <property type="evidence" value="ECO:0007669"/>
    <property type="project" value="InterPro"/>
</dbReference>
<keyword evidence="5 10" id="KW-0812">Transmembrane</keyword>